<dbReference type="Proteomes" id="UP001346869">
    <property type="component" value="Unassembled WGS sequence"/>
</dbReference>
<gene>
    <name evidence="2" type="ORF">PBY51_022188</name>
</gene>
<reference evidence="2 3" key="2">
    <citation type="journal article" date="2023" name="Mol. Biol. Evol.">
        <title>Genomics of Secondarily Temperate Adaptation in the Only Non-Antarctic Icefish.</title>
        <authorList>
            <person name="Rivera-Colon A.G."/>
            <person name="Rayamajhi N."/>
            <person name="Minhas B.F."/>
            <person name="Madrigal G."/>
            <person name="Bilyk K.T."/>
            <person name="Yoon V."/>
            <person name="Hune M."/>
            <person name="Gregory S."/>
            <person name="Cheng C.H.C."/>
            <person name="Catchen J.M."/>
        </authorList>
    </citation>
    <scope>NUCLEOTIDE SEQUENCE [LARGE SCALE GENOMIC DNA]</scope>
    <source>
        <strain evidence="2">JMC-PN-2008</strain>
    </source>
</reference>
<keyword evidence="3" id="KW-1185">Reference proteome</keyword>
<organism evidence="2 3">
    <name type="scientific">Eleginops maclovinus</name>
    <name type="common">Patagonian blennie</name>
    <name type="synonym">Eleginus maclovinus</name>
    <dbReference type="NCBI Taxonomy" id="56733"/>
    <lineage>
        <taxon>Eukaryota</taxon>
        <taxon>Metazoa</taxon>
        <taxon>Chordata</taxon>
        <taxon>Craniata</taxon>
        <taxon>Vertebrata</taxon>
        <taxon>Euteleostomi</taxon>
        <taxon>Actinopterygii</taxon>
        <taxon>Neopterygii</taxon>
        <taxon>Teleostei</taxon>
        <taxon>Neoteleostei</taxon>
        <taxon>Acanthomorphata</taxon>
        <taxon>Eupercaria</taxon>
        <taxon>Perciformes</taxon>
        <taxon>Notothenioidei</taxon>
        <taxon>Eleginopidae</taxon>
        <taxon>Eleginops</taxon>
    </lineage>
</organism>
<dbReference type="AlphaFoldDB" id="A0AAN8AMS6"/>
<feature type="region of interest" description="Disordered" evidence="1">
    <location>
        <begin position="31"/>
        <end position="53"/>
    </location>
</feature>
<evidence type="ECO:0000313" key="3">
    <source>
        <dbReference type="Proteomes" id="UP001346869"/>
    </source>
</evidence>
<accession>A0AAN8AMS6</accession>
<sequence>METPGVISVPGSTSHLWLIIIRLDAGTRKRPGNHLCRSADLSTHSSPSPLPSPEVWATVPTNPPMSEIYFHLISRSTSCGVCSTVNSPQHQIPLKGSDCTVP</sequence>
<evidence type="ECO:0000256" key="1">
    <source>
        <dbReference type="SAM" id="MobiDB-lite"/>
    </source>
</evidence>
<protein>
    <submittedName>
        <fullName evidence="2">Uncharacterized protein</fullName>
    </submittedName>
</protein>
<evidence type="ECO:0000313" key="2">
    <source>
        <dbReference type="EMBL" id="KAK5860727.1"/>
    </source>
</evidence>
<dbReference type="EMBL" id="JAUZQC010000013">
    <property type="protein sequence ID" value="KAK5860727.1"/>
    <property type="molecule type" value="Genomic_DNA"/>
</dbReference>
<name>A0AAN8AMS6_ELEMC</name>
<reference evidence="2 3" key="1">
    <citation type="journal article" date="2023" name="Genes (Basel)">
        <title>Chromosome-Level Genome Assembly and Circadian Gene Repertoire of the Patagonia Blennie Eleginops maclovinus-The Closest Ancestral Proxy of Antarctic Cryonotothenioids.</title>
        <authorList>
            <person name="Cheng C.C."/>
            <person name="Rivera-Colon A.G."/>
            <person name="Minhas B.F."/>
            <person name="Wilson L."/>
            <person name="Rayamajhi N."/>
            <person name="Vargas-Chacoff L."/>
            <person name="Catchen J.M."/>
        </authorList>
    </citation>
    <scope>NUCLEOTIDE SEQUENCE [LARGE SCALE GENOMIC DNA]</scope>
    <source>
        <strain evidence="2">JMC-PN-2008</strain>
    </source>
</reference>
<comment type="caution">
    <text evidence="2">The sequence shown here is derived from an EMBL/GenBank/DDBJ whole genome shotgun (WGS) entry which is preliminary data.</text>
</comment>
<proteinExistence type="predicted"/>